<protein>
    <recommendedName>
        <fullName evidence="6 7">6-phosphogluconolactonase</fullName>
        <shortName evidence="7">6PGL</shortName>
        <ecNumber evidence="5 7">3.1.1.31</ecNumber>
    </recommendedName>
</protein>
<evidence type="ECO:0000256" key="1">
    <source>
        <dbReference type="ARBA" id="ARBA00000832"/>
    </source>
</evidence>
<dbReference type="PANTHER" id="PTHR11054">
    <property type="entry name" value="6-PHOSPHOGLUCONOLACTONASE"/>
    <property type="match status" value="1"/>
</dbReference>
<evidence type="ECO:0000256" key="4">
    <source>
        <dbReference type="ARBA" id="ARBA00010662"/>
    </source>
</evidence>
<dbReference type="RefSeq" id="WP_353303899.1">
    <property type="nucleotide sequence ID" value="NZ_BAABWN010000011.1"/>
</dbReference>
<organism evidence="9 10">
    <name type="scientific">Sessilibacter corallicola</name>
    <dbReference type="NCBI Taxonomy" id="2904075"/>
    <lineage>
        <taxon>Bacteria</taxon>
        <taxon>Pseudomonadati</taxon>
        <taxon>Pseudomonadota</taxon>
        <taxon>Gammaproteobacteria</taxon>
        <taxon>Cellvibrionales</taxon>
        <taxon>Cellvibrionaceae</taxon>
        <taxon>Sessilibacter</taxon>
    </lineage>
</organism>
<evidence type="ECO:0000256" key="3">
    <source>
        <dbReference type="ARBA" id="ARBA00004961"/>
    </source>
</evidence>
<dbReference type="InterPro" id="IPR005900">
    <property type="entry name" value="6-phosphogluconolactonase_DevB"/>
</dbReference>
<dbReference type="CDD" id="cd01400">
    <property type="entry name" value="6PGL"/>
    <property type="match status" value="1"/>
</dbReference>
<accession>A0ABQ0ACI1</accession>
<dbReference type="Pfam" id="PF01182">
    <property type="entry name" value="Glucosamine_iso"/>
    <property type="match status" value="1"/>
</dbReference>
<evidence type="ECO:0000313" key="10">
    <source>
        <dbReference type="Proteomes" id="UP001465153"/>
    </source>
</evidence>
<dbReference type="Proteomes" id="UP001465153">
    <property type="component" value="Unassembled WGS sequence"/>
</dbReference>
<dbReference type="NCBIfam" id="TIGR01198">
    <property type="entry name" value="pgl"/>
    <property type="match status" value="1"/>
</dbReference>
<comment type="similarity">
    <text evidence="4 7">Belongs to the glucosamine/galactosamine-6-phosphate isomerase family. 6-phosphogluconolactonase subfamily.</text>
</comment>
<dbReference type="InterPro" id="IPR039104">
    <property type="entry name" value="6PGL"/>
</dbReference>
<evidence type="ECO:0000256" key="7">
    <source>
        <dbReference type="RuleBase" id="RU365095"/>
    </source>
</evidence>
<proteinExistence type="inferred from homology"/>
<dbReference type="Gene3D" id="3.40.50.1360">
    <property type="match status" value="1"/>
</dbReference>
<evidence type="ECO:0000256" key="6">
    <source>
        <dbReference type="ARBA" id="ARBA00020337"/>
    </source>
</evidence>
<dbReference type="PANTHER" id="PTHR11054:SF0">
    <property type="entry name" value="6-PHOSPHOGLUCONOLACTONASE"/>
    <property type="match status" value="1"/>
</dbReference>
<keyword evidence="10" id="KW-1185">Reference proteome</keyword>
<dbReference type="EC" id="3.1.1.31" evidence="5 7"/>
<evidence type="ECO:0000256" key="5">
    <source>
        <dbReference type="ARBA" id="ARBA00013198"/>
    </source>
</evidence>
<comment type="function">
    <text evidence="2 7">Hydrolysis of 6-phosphogluconolactone to 6-phosphogluconate.</text>
</comment>
<keyword evidence="7" id="KW-0378">Hydrolase</keyword>
<dbReference type="EMBL" id="BAABWN010000011">
    <property type="protein sequence ID" value="GAA6169362.1"/>
    <property type="molecule type" value="Genomic_DNA"/>
</dbReference>
<sequence length="238" mass="26039">MVEEHFFENHAQLFQALASRCEMQLMRAISQRGNASFFVSGGSTPAPLYEALSNSELDWSSVGVGLVDDRWVDPDMKASNERLVRESLLRNQAISATLYPMKQPDVCAKTAVDRVSALYQSKLSWPADLVILGMGPDGHTASLFPRAEGLEQGLAIDNPNVCCAIQATKSEVTGDYTERMSLTLSALRQSHELILIITGAEKLAVYNAAKEDKSNVADCPVSALLRDEDLTVSVYWAP</sequence>
<comment type="catalytic activity">
    <reaction evidence="1 7">
        <text>6-phospho-D-glucono-1,5-lactone + H2O = 6-phospho-D-gluconate + H(+)</text>
        <dbReference type="Rhea" id="RHEA:12556"/>
        <dbReference type="ChEBI" id="CHEBI:15377"/>
        <dbReference type="ChEBI" id="CHEBI:15378"/>
        <dbReference type="ChEBI" id="CHEBI:57955"/>
        <dbReference type="ChEBI" id="CHEBI:58759"/>
        <dbReference type="EC" id="3.1.1.31"/>
    </reaction>
</comment>
<name>A0ABQ0ACI1_9GAMM</name>
<evidence type="ECO:0000313" key="9">
    <source>
        <dbReference type="EMBL" id="GAA6169362.1"/>
    </source>
</evidence>
<evidence type="ECO:0000259" key="8">
    <source>
        <dbReference type="Pfam" id="PF01182"/>
    </source>
</evidence>
<dbReference type="SUPFAM" id="SSF100950">
    <property type="entry name" value="NagB/RpiA/CoA transferase-like"/>
    <property type="match status" value="1"/>
</dbReference>
<gene>
    <name evidence="9" type="primary">pgl_2</name>
    <name evidence="7" type="synonym">pgl</name>
    <name evidence="9" type="ORF">NBRC116591_31730</name>
</gene>
<evidence type="ECO:0000256" key="2">
    <source>
        <dbReference type="ARBA" id="ARBA00002681"/>
    </source>
</evidence>
<comment type="pathway">
    <text evidence="3 7">Carbohydrate degradation; pentose phosphate pathway; D-ribulose 5-phosphate from D-glucose 6-phosphate (oxidative stage): step 2/3.</text>
</comment>
<feature type="domain" description="Glucosamine/galactosamine-6-phosphate isomerase" evidence="8">
    <location>
        <begin position="9"/>
        <end position="228"/>
    </location>
</feature>
<dbReference type="InterPro" id="IPR037171">
    <property type="entry name" value="NagB/RpiA_transferase-like"/>
</dbReference>
<comment type="caution">
    <text evidence="9">The sequence shown here is derived from an EMBL/GenBank/DDBJ whole genome shotgun (WGS) entry which is preliminary data.</text>
</comment>
<reference evidence="9 10" key="1">
    <citation type="submission" date="2024-04" db="EMBL/GenBank/DDBJ databases">
        <title>Draft genome sequence of Sessilibacter corallicola NBRC 116591.</title>
        <authorList>
            <person name="Miyakawa T."/>
            <person name="Kusuya Y."/>
            <person name="Miura T."/>
        </authorList>
    </citation>
    <scope>NUCLEOTIDE SEQUENCE [LARGE SCALE GENOMIC DNA]</scope>
    <source>
        <strain evidence="9 10">KU-00831-HH</strain>
    </source>
</reference>
<dbReference type="InterPro" id="IPR006148">
    <property type="entry name" value="Glc/Gal-6P_isomerase"/>
</dbReference>